<evidence type="ECO:0000256" key="1">
    <source>
        <dbReference type="ARBA" id="ARBA00010518"/>
    </source>
</evidence>
<comment type="similarity">
    <text evidence="1 4">Belongs to the asparaginase 1 family.</text>
</comment>
<dbReference type="Pfam" id="PF17763">
    <property type="entry name" value="Asparaginase_C"/>
    <property type="match status" value="1"/>
</dbReference>
<dbReference type="SMART" id="SM00870">
    <property type="entry name" value="Asparaginase"/>
    <property type="match status" value="1"/>
</dbReference>
<dbReference type="Proteomes" id="UP001297600">
    <property type="component" value="Unassembled WGS sequence"/>
</dbReference>
<feature type="domain" description="L-asparaginase N-terminal" evidence="5">
    <location>
        <begin position="4"/>
        <end position="196"/>
    </location>
</feature>
<dbReference type="SFLD" id="SFLDS00057">
    <property type="entry name" value="Glutaminase/Asparaginase"/>
    <property type="match status" value="1"/>
</dbReference>
<dbReference type="PIRSF" id="PIRSF001220">
    <property type="entry name" value="L-ASNase_gatD"/>
    <property type="match status" value="1"/>
</dbReference>
<dbReference type="InterPro" id="IPR004550">
    <property type="entry name" value="AsnASE_II"/>
</dbReference>
<dbReference type="InterPro" id="IPR027473">
    <property type="entry name" value="L-asparaginase_C"/>
</dbReference>
<evidence type="ECO:0000313" key="7">
    <source>
        <dbReference type="EMBL" id="MCG5029863.1"/>
    </source>
</evidence>
<gene>
    <name evidence="7" type="ORF">MAF45_00120</name>
</gene>
<dbReference type="PRINTS" id="PR00139">
    <property type="entry name" value="ASNGLNASE"/>
</dbReference>
<dbReference type="Pfam" id="PF00710">
    <property type="entry name" value="Asparaginase"/>
    <property type="match status" value="1"/>
</dbReference>
<proteinExistence type="inferred from homology"/>
<evidence type="ECO:0000259" key="6">
    <source>
        <dbReference type="Pfam" id="PF17763"/>
    </source>
</evidence>
<dbReference type="PANTHER" id="PTHR11707:SF28">
    <property type="entry name" value="60 KDA LYSOPHOSPHOLIPASE"/>
    <property type="match status" value="1"/>
</dbReference>
<evidence type="ECO:0000256" key="4">
    <source>
        <dbReference type="RuleBase" id="RU004456"/>
    </source>
</evidence>
<dbReference type="PANTHER" id="PTHR11707">
    <property type="entry name" value="L-ASPARAGINASE"/>
    <property type="match status" value="1"/>
</dbReference>
<dbReference type="Gene3D" id="3.40.50.1170">
    <property type="entry name" value="L-asparaginase, N-terminal domain"/>
    <property type="match status" value="1"/>
</dbReference>
<dbReference type="InterPro" id="IPR006034">
    <property type="entry name" value="Asparaginase/glutaminase-like"/>
</dbReference>
<accession>A0ABS9MML5</accession>
<feature type="active site" evidence="3">
    <location>
        <position position="93"/>
    </location>
</feature>
<dbReference type="SUPFAM" id="SSF53774">
    <property type="entry name" value="Glutaminase/Asparaginase"/>
    <property type="match status" value="1"/>
</dbReference>
<dbReference type="RefSeq" id="WP_237977520.1">
    <property type="nucleotide sequence ID" value="NZ_JAKNCT010000001.1"/>
</dbReference>
<name>A0ABS9MML5_9BURK</name>
<dbReference type="InterPro" id="IPR027474">
    <property type="entry name" value="L-asparaginase_N"/>
</dbReference>
<dbReference type="PIRSF" id="PIRSF500176">
    <property type="entry name" value="L_ASNase"/>
    <property type="match status" value="1"/>
</dbReference>
<organism evidence="7 8">
    <name type="scientific">Mesosutterella porci</name>
    <dbReference type="NCBI Taxonomy" id="2915351"/>
    <lineage>
        <taxon>Bacteria</taxon>
        <taxon>Pseudomonadati</taxon>
        <taxon>Pseudomonadota</taxon>
        <taxon>Betaproteobacteria</taxon>
        <taxon>Burkholderiales</taxon>
        <taxon>Sutterellaceae</taxon>
        <taxon>Mesosutterella</taxon>
    </lineage>
</organism>
<reference evidence="7 8" key="1">
    <citation type="submission" date="2022-02" db="EMBL/GenBank/DDBJ databases">
        <title>Mesosutterella porci, a novel member of the family Sutterellaceae from pig feces.</title>
        <authorList>
            <person name="Wylensek D."/>
            <person name="Clavel T."/>
        </authorList>
    </citation>
    <scope>NUCLEOTIDE SEQUENCE [LARGE SCALE GENOMIC DNA]</scope>
    <source>
        <strain evidence="8">oilRF-744-wt-GAM-9</strain>
    </source>
</reference>
<sequence length="333" mass="35250">MKPKILIIATGGTIVSSGSSPMQLTGYSIQGLGVEDVLSSIPGIDQVADIEVLTLCSVSSSSITSGVWIDLARRIEQACSRSDLSGVVITHGTDTMEETAFFLNLVLKTDKPVVLTGAMRPATALSADGPLNLLNAVRVASSPLSAGRGVLVVLNGSIHGARDVTKAHPTAVETFQSRSAGPLGFVLGETVSYAMESSRPHTTGSLFSSGDFIEGRPLPKVAVIYAHAEDDLFIPQAALQAGYQGLVHAGCGHGTISKAMEAELLRVIAKDMVVVRASRTGSGCVIEGMERWQKAGIIPSRDFLPQKARILLQLALNRFGPDLKRIDEIFRLF</sequence>
<keyword evidence="2" id="KW-0378">Hydrolase</keyword>
<dbReference type="InterPro" id="IPR027475">
    <property type="entry name" value="Asparaginase/glutaminase_AS2"/>
</dbReference>
<comment type="caution">
    <text evidence="7">The sequence shown here is derived from an EMBL/GenBank/DDBJ whole genome shotgun (WGS) entry which is preliminary data.</text>
</comment>
<keyword evidence="8" id="KW-1185">Reference proteome</keyword>
<dbReference type="NCBIfam" id="TIGR00520">
    <property type="entry name" value="asnASE_II"/>
    <property type="match status" value="1"/>
</dbReference>
<dbReference type="Gene3D" id="3.40.50.40">
    <property type="match status" value="1"/>
</dbReference>
<evidence type="ECO:0000256" key="2">
    <source>
        <dbReference type="ARBA" id="ARBA00022801"/>
    </source>
</evidence>
<dbReference type="PROSITE" id="PS51732">
    <property type="entry name" value="ASN_GLN_ASE_3"/>
    <property type="match status" value="1"/>
</dbReference>
<dbReference type="PROSITE" id="PS00917">
    <property type="entry name" value="ASN_GLN_ASE_2"/>
    <property type="match status" value="1"/>
</dbReference>
<dbReference type="CDD" id="cd08964">
    <property type="entry name" value="L-asparaginase_II"/>
    <property type="match status" value="1"/>
</dbReference>
<evidence type="ECO:0000256" key="3">
    <source>
        <dbReference type="PROSITE-ProRule" id="PRU10100"/>
    </source>
</evidence>
<dbReference type="InterPro" id="IPR040919">
    <property type="entry name" value="Asparaginase_C"/>
</dbReference>
<feature type="domain" description="Asparaginase/glutaminase C-terminal" evidence="6">
    <location>
        <begin position="220"/>
        <end position="330"/>
    </location>
</feature>
<evidence type="ECO:0000313" key="8">
    <source>
        <dbReference type="Proteomes" id="UP001297600"/>
    </source>
</evidence>
<dbReference type="InterPro" id="IPR037152">
    <property type="entry name" value="L-asparaginase_N_sf"/>
</dbReference>
<dbReference type="EMBL" id="JAKNCT010000001">
    <property type="protein sequence ID" value="MCG5029863.1"/>
    <property type="molecule type" value="Genomic_DNA"/>
</dbReference>
<dbReference type="InterPro" id="IPR036152">
    <property type="entry name" value="Asp/glu_Ase-like_sf"/>
</dbReference>
<protein>
    <submittedName>
        <fullName evidence="7">Asparaginase</fullName>
    </submittedName>
</protein>
<evidence type="ECO:0000259" key="5">
    <source>
        <dbReference type="Pfam" id="PF00710"/>
    </source>
</evidence>